<feature type="compositionally biased region" description="Basic and acidic residues" evidence="1">
    <location>
        <begin position="144"/>
        <end position="160"/>
    </location>
</feature>
<dbReference type="GeneID" id="5728737"/>
<dbReference type="OrthoDB" id="10614951at2759"/>
<dbReference type="ExpressionAtlas" id="A0A2K3D1Q6">
    <property type="expression patterns" value="differential"/>
</dbReference>
<dbReference type="Proteomes" id="UP000006906">
    <property type="component" value="Chromosome 12"/>
</dbReference>
<dbReference type="PaxDb" id="3055-EDO96551"/>
<evidence type="ECO:0000256" key="1">
    <source>
        <dbReference type="SAM" id="MobiDB-lite"/>
    </source>
</evidence>
<reference evidence="2 3" key="1">
    <citation type="journal article" date="2007" name="Science">
        <title>The Chlamydomonas genome reveals the evolution of key animal and plant functions.</title>
        <authorList>
            <person name="Merchant S.S."/>
            <person name="Prochnik S.E."/>
            <person name="Vallon O."/>
            <person name="Harris E.H."/>
            <person name="Karpowicz S.J."/>
            <person name="Witman G.B."/>
            <person name="Terry A."/>
            <person name="Salamov A."/>
            <person name="Fritz-Laylin L.K."/>
            <person name="Marechal-Drouard L."/>
            <person name="Marshall W.F."/>
            <person name="Qu L.H."/>
            <person name="Nelson D.R."/>
            <person name="Sanderfoot A.A."/>
            <person name="Spalding M.H."/>
            <person name="Kapitonov V.V."/>
            <person name="Ren Q."/>
            <person name="Ferris P."/>
            <person name="Lindquist E."/>
            <person name="Shapiro H."/>
            <person name="Lucas S.M."/>
            <person name="Grimwood J."/>
            <person name="Schmutz J."/>
            <person name="Cardol P."/>
            <person name="Cerutti H."/>
            <person name="Chanfreau G."/>
            <person name="Chen C.L."/>
            <person name="Cognat V."/>
            <person name="Croft M.T."/>
            <person name="Dent R."/>
            <person name="Dutcher S."/>
            <person name="Fernandez E."/>
            <person name="Fukuzawa H."/>
            <person name="Gonzalez-Ballester D."/>
            <person name="Gonzalez-Halphen D."/>
            <person name="Hallmann A."/>
            <person name="Hanikenne M."/>
            <person name="Hippler M."/>
            <person name="Inwood W."/>
            <person name="Jabbari K."/>
            <person name="Kalanon M."/>
            <person name="Kuras R."/>
            <person name="Lefebvre P.A."/>
            <person name="Lemaire S.D."/>
            <person name="Lobanov A.V."/>
            <person name="Lohr M."/>
            <person name="Manuell A."/>
            <person name="Meier I."/>
            <person name="Mets L."/>
            <person name="Mittag M."/>
            <person name="Mittelmeier T."/>
            <person name="Moroney J.V."/>
            <person name="Moseley J."/>
            <person name="Napoli C."/>
            <person name="Nedelcu A.M."/>
            <person name="Niyogi K."/>
            <person name="Novoselov S.V."/>
            <person name="Paulsen I.T."/>
            <person name="Pazour G."/>
            <person name="Purton S."/>
            <person name="Ral J.P."/>
            <person name="Riano-Pachon D.M."/>
            <person name="Riekhof W."/>
            <person name="Rymarquis L."/>
            <person name="Schroda M."/>
            <person name="Stern D."/>
            <person name="Umen J."/>
            <person name="Willows R."/>
            <person name="Wilson N."/>
            <person name="Zimmer S.L."/>
            <person name="Allmer J."/>
            <person name="Balk J."/>
            <person name="Bisova K."/>
            <person name="Chen C.J."/>
            <person name="Elias M."/>
            <person name="Gendler K."/>
            <person name="Hauser C."/>
            <person name="Lamb M.R."/>
            <person name="Ledford H."/>
            <person name="Long J.C."/>
            <person name="Minagawa J."/>
            <person name="Page M.D."/>
            <person name="Pan J."/>
            <person name="Pootakham W."/>
            <person name="Roje S."/>
            <person name="Rose A."/>
            <person name="Stahlberg E."/>
            <person name="Terauchi A.M."/>
            <person name="Yang P."/>
            <person name="Ball S."/>
            <person name="Bowler C."/>
            <person name="Dieckmann C.L."/>
            <person name="Gladyshev V.N."/>
            <person name="Green P."/>
            <person name="Jorgensen R."/>
            <person name="Mayfield S."/>
            <person name="Mueller-Roeber B."/>
            <person name="Rajamani S."/>
            <person name="Sayre R.T."/>
            <person name="Brokstein P."/>
            <person name="Dubchak I."/>
            <person name="Goodstein D."/>
            <person name="Hornick L."/>
            <person name="Huang Y.W."/>
            <person name="Jhaveri J."/>
            <person name="Luo Y."/>
            <person name="Martinez D."/>
            <person name="Ngau W.C."/>
            <person name="Otillar B."/>
            <person name="Poliakov A."/>
            <person name="Porter A."/>
            <person name="Szajkowski L."/>
            <person name="Werner G."/>
            <person name="Zhou K."/>
            <person name="Grigoriev I.V."/>
            <person name="Rokhsar D.S."/>
            <person name="Grossman A.R."/>
        </authorList>
    </citation>
    <scope>NUCLEOTIDE SEQUENCE [LARGE SCALE GENOMIC DNA]</scope>
    <source>
        <strain evidence="3">CC-503</strain>
    </source>
</reference>
<keyword evidence="3" id="KW-1185">Reference proteome</keyword>
<dbReference type="KEGG" id="cre:CHLRE_12g484950v5"/>
<evidence type="ECO:0000313" key="3">
    <source>
        <dbReference type="Proteomes" id="UP000006906"/>
    </source>
</evidence>
<feature type="compositionally biased region" description="Gly residues" evidence="1">
    <location>
        <begin position="128"/>
        <end position="143"/>
    </location>
</feature>
<evidence type="ECO:0000313" key="2">
    <source>
        <dbReference type="EMBL" id="PNW74460.1"/>
    </source>
</evidence>
<organism evidence="2 3">
    <name type="scientific">Chlamydomonas reinhardtii</name>
    <name type="common">Chlamydomonas smithii</name>
    <dbReference type="NCBI Taxonomy" id="3055"/>
    <lineage>
        <taxon>Eukaryota</taxon>
        <taxon>Viridiplantae</taxon>
        <taxon>Chlorophyta</taxon>
        <taxon>core chlorophytes</taxon>
        <taxon>Chlorophyceae</taxon>
        <taxon>CS clade</taxon>
        <taxon>Chlamydomonadales</taxon>
        <taxon>Chlamydomonadaceae</taxon>
        <taxon>Chlamydomonas</taxon>
    </lineage>
</organism>
<feature type="region of interest" description="Disordered" evidence="1">
    <location>
        <begin position="295"/>
        <end position="411"/>
    </location>
</feature>
<gene>
    <name evidence="2" type="ORF">CHLRE_12g484950v5</name>
</gene>
<protein>
    <submittedName>
        <fullName evidence="2">Uncharacterized protein</fullName>
    </submittedName>
</protein>
<feature type="compositionally biased region" description="Basic and acidic residues" evidence="1">
    <location>
        <begin position="357"/>
        <end position="370"/>
    </location>
</feature>
<dbReference type="Gramene" id="PNW74460">
    <property type="protein sequence ID" value="PNW74460"/>
    <property type="gene ID" value="CHLRE_12g484950v5"/>
</dbReference>
<proteinExistence type="predicted"/>
<sequence>MALRCARICLPALRVLHLPLRTESCSALASGLRSASGSCLQRLSRRPLLLAATADGRSPAGLQASQELDTTPGEILTQAAQTGVATSTLVLGELFSMLGAQPEVRAKAAAVASEAAAVASGYAVLDSDGGGHGDSGNTGSGGGRGRDGDGGHQGSHDENGFSRGAPLLLVALAALACAASVAANQLQSAQKSLQWQPAEAQRQPATRTRVQFYTPAGSSSSHIRRGGAGGSGGLLGAWSSWLPRYPDPAAEGAGGSGDPEEAALATSQLLQSRPWSAGEPRYGFWCDERAGGGIGGSSSWARQGLSQSDSGASSRRRSDSSGVHGADTDGAEAGLRLPTSAHAAAGPAPGSGARGWGPRDPRVDFGDEISRLGSARDGLHAAHSRANKWLQEDASRRRGGSSPLRPAAAIA</sequence>
<dbReference type="AlphaFoldDB" id="A0A2K3D1Q6"/>
<accession>A0A2K3D1Q6</accession>
<feature type="compositionally biased region" description="Low complexity" evidence="1">
    <location>
        <begin position="297"/>
        <end position="313"/>
    </location>
</feature>
<name>A0A2K3D1Q6_CHLRE</name>
<feature type="region of interest" description="Disordered" evidence="1">
    <location>
        <begin position="246"/>
        <end position="272"/>
    </location>
</feature>
<dbReference type="EMBL" id="CM008973">
    <property type="protein sequence ID" value="PNW74460.1"/>
    <property type="molecule type" value="Genomic_DNA"/>
</dbReference>
<feature type="compositionally biased region" description="Low complexity" evidence="1">
    <location>
        <begin position="341"/>
        <end position="351"/>
    </location>
</feature>
<dbReference type="InParanoid" id="A0A2K3D1Q6"/>
<dbReference type="RefSeq" id="XP_042917916.1">
    <property type="nucleotide sequence ID" value="XM_043067821.1"/>
</dbReference>
<feature type="region of interest" description="Disordered" evidence="1">
    <location>
        <begin position="126"/>
        <end position="160"/>
    </location>
</feature>